<dbReference type="AlphaFoldDB" id="A0A2S7KSQ0"/>
<protein>
    <submittedName>
        <fullName evidence="1">Uncharacterized protein</fullName>
    </submittedName>
</protein>
<organism evidence="1 2">
    <name type="scientific">Aureitalea marina</name>
    <dbReference type="NCBI Taxonomy" id="930804"/>
    <lineage>
        <taxon>Bacteria</taxon>
        <taxon>Pseudomonadati</taxon>
        <taxon>Bacteroidota</taxon>
        <taxon>Flavobacteriia</taxon>
        <taxon>Flavobacteriales</taxon>
        <taxon>Flavobacteriaceae</taxon>
        <taxon>Aureitalea</taxon>
    </lineage>
</organism>
<accession>A0A2S7KSQ0</accession>
<evidence type="ECO:0000313" key="2">
    <source>
        <dbReference type="Proteomes" id="UP000239800"/>
    </source>
</evidence>
<name>A0A2S7KSQ0_9FLAO</name>
<proteinExistence type="predicted"/>
<dbReference type="PROSITE" id="PS51257">
    <property type="entry name" value="PROKAR_LIPOPROTEIN"/>
    <property type="match status" value="1"/>
</dbReference>
<sequence>MNFLRYFSIGVSTLLLISCSSTKNKSDNTIPVETNAEKMIAEGFAAGTVVLSDEPRDCPVTIRLEGTDTTTYYDPVEIDDAFKTEGLKVWFKFRGLRMANRCQKANPIAIEEIKKRGE</sequence>
<comment type="caution">
    <text evidence="1">The sequence shown here is derived from an EMBL/GenBank/DDBJ whole genome shotgun (WGS) entry which is preliminary data.</text>
</comment>
<evidence type="ECO:0000313" key="1">
    <source>
        <dbReference type="EMBL" id="PQB05652.1"/>
    </source>
</evidence>
<keyword evidence="2" id="KW-1185">Reference proteome</keyword>
<reference evidence="1 2" key="1">
    <citation type="submission" date="2016-11" db="EMBL/GenBank/DDBJ databases">
        <title>Trade-off between light-utilization and light-protection in marine flavobacteria.</title>
        <authorList>
            <person name="Kumagai Y."/>
        </authorList>
    </citation>
    <scope>NUCLEOTIDE SEQUENCE [LARGE SCALE GENOMIC DNA]</scope>
    <source>
        <strain evidence="1 2">NBRC 107741</strain>
    </source>
</reference>
<dbReference type="EMBL" id="MQUB01000001">
    <property type="protein sequence ID" value="PQB05652.1"/>
    <property type="molecule type" value="Genomic_DNA"/>
</dbReference>
<gene>
    <name evidence="1" type="ORF">BST85_12660</name>
</gene>
<dbReference type="Proteomes" id="UP000239800">
    <property type="component" value="Unassembled WGS sequence"/>
</dbReference>